<feature type="region of interest" description="Disordered" evidence="1">
    <location>
        <begin position="445"/>
        <end position="466"/>
    </location>
</feature>
<dbReference type="PANTHER" id="PTHR33377">
    <property type="entry name" value="OS10G0134700 PROTEIN-RELATED"/>
    <property type="match status" value="1"/>
</dbReference>
<dbReference type="InterPro" id="IPR027417">
    <property type="entry name" value="P-loop_NTPase"/>
</dbReference>
<gene>
    <name evidence="2" type="ORF">PVAP13_5KG165700</name>
</gene>
<organism evidence="2 3">
    <name type="scientific">Panicum virgatum</name>
    <name type="common">Blackwell switchgrass</name>
    <dbReference type="NCBI Taxonomy" id="38727"/>
    <lineage>
        <taxon>Eukaryota</taxon>
        <taxon>Viridiplantae</taxon>
        <taxon>Streptophyta</taxon>
        <taxon>Embryophyta</taxon>
        <taxon>Tracheophyta</taxon>
        <taxon>Spermatophyta</taxon>
        <taxon>Magnoliopsida</taxon>
        <taxon>Liliopsida</taxon>
        <taxon>Poales</taxon>
        <taxon>Poaceae</taxon>
        <taxon>PACMAD clade</taxon>
        <taxon>Panicoideae</taxon>
        <taxon>Panicodae</taxon>
        <taxon>Paniceae</taxon>
        <taxon>Panicinae</taxon>
        <taxon>Panicum</taxon>
        <taxon>Panicum sect. Hiantes</taxon>
    </lineage>
</organism>
<dbReference type="SUPFAM" id="SSF52540">
    <property type="entry name" value="P-loop containing nucleoside triphosphate hydrolases"/>
    <property type="match status" value="1"/>
</dbReference>
<accession>A0A8T0SHC4</accession>
<evidence type="ECO:0000313" key="3">
    <source>
        <dbReference type="Proteomes" id="UP000823388"/>
    </source>
</evidence>
<protein>
    <recommendedName>
        <fullName evidence="4">Rx N-terminal domain-containing protein</fullName>
    </recommendedName>
</protein>
<evidence type="ECO:0000313" key="2">
    <source>
        <dbReference type="EMBL" id="KAG2596495.1"/>
    </source>
</evidence>
<comment type="caution">
    <text evidence="2">The sequence shown here is derived from an EMBL/GenBank/DDBJ whole genome shotgun (WGS) entry which is preliminary data.</text>
</comment>
<dbReference type="PANTHER" id="PTHR33377:SF94">
    <property type="entry name" value="OS01G0582300 PROTEIN"/>
    <property type="match status" value="1"/>
</dbReference>
<dbReference type="EMBL" id="CM029045">
    <property type="protein sequence ID" value="KAG2596495.1"/>
    <property type="molecule type" value="Genomic_DNA"/>
</dbReference>
<dbReference type="Proteomes" id="UP000823388">
    <property type="component" value="Chromosome 5K"/>
</dbReference>
<reference evidence="2" key="1">
    <citation type="submission" date="2020-05" db="EMBL/GenBank/DDBJ databases">
        <title>WGS assembly of Panicum virgatum.</title>
        <authorList>
            <person name="Lovell J.T."/>
            <person name="Jenkins J."/>
            <person name="Shu S."/>
            <person name="Juenger T.E."/>
            <person name="Schmutz J."/>
        </authorList>
    </citation>
    <scope>NUCLEOTIDE SEQUENCE</scope>
    <source>
        <strain evidence="2">AP13</strain>
    </source>
</reference>
<dbReference type="OrthoDB" id="660188at2759"/>
<keyword evidence="3" id="KW-1185">Reference proteome</keyword>
<name>A0A8T0SHC4_PANVG</name>
<sequence length="466" mass="52697">MDAVLSAVASDLISRFISFLLQRSQQAHRAAAAAATPRLQRLLLRARTVVEEADGRRIANHGMLLQLKQLRDSMYRGFYLLDTSQACLPRQHELQAQIIDELEAVLDDMKEFLLLLMQCPPVARQPYSAYLFMERCMFGRRMEKEHIVSFLLNPCSSLDVLPVTGPFYIGKSTLVEHACREEAVQRSFPNILRLSSDDLNDLAAGSDSAMDGHKLGPRSLMVVELGQDTDLAAWGKLHQSLRRRSDGTKAILISRMDDRVSGLGTVQALRLTRLRREEYWYFFRVLAFGSADPYDHHPSLVPIAERIAAEIDGASFMMTGAITRALRANLSAEFWARALGYVRKSMRMHARVFGVDPRAAPARSGERYLSYIHGVKQDCPPILCYRRYKTRSLEGDAASKMLTGDVFAAARSVRCGEKFDFVTQSHIPPYYYYVSQWVVEKRKPAHRGNNCPKRTKLPNNPCHGDL</sequence>
<evidence type="ECO:0000256" key="1">
    <source>
        <dbReference type="SAM" id="MobiDB-lite"/>
    </source>
</evidence>
<proteinExistence type="predicted"/>
<dbReference type="AlphaFoldDB" id="A0A8T0SHC4"/>
<evidence type="ECO:0008006" key="4">
    <source>
        <dbReference type="Google" id="ProtNLM"/>
    </source>
</evidence>